<evidence type="ECO:0000256" key="1">
    <source>
        <dbReference type="SAM" id="Phobius"/>
    </source>
</evidence>
<dbReference type="AlphaFoldDB" id="A0A3G2RB58"/>
<dbReference type="EMBL" id="CP033169">
    <property type="protein sequence ID" value="AYO32248.1"/>
    <property type="molecule type" value="Genomic_DNA"/>
</dbReference>
<evidence type="ECO:0000313" key="2">
    <source>
        <dbReference type="EMBL" id="AYO32248.1"/>
    </source>
</evidence>
<keyword evidence="1" id="KW-0472">Membrane</keyword>
<name>A0A3G2RB58_9FIRM</name>
<feature type="transmembrane region" description="Helical" evidence="1">
    <location>
        <begin position="44"/>
        <end position="66"/>
    </location>
</feature>
<feature type="transmembrane region" description="Helical" evidence="1">
    <location>
        <begin position="14"/>
        <end position="32"/>
    </location>
</feature>
<keyword evidence="1" id="KW-1133">Transmembrane helix</keyword>
<gene>
    <name evidence="2" type="ORF">D2962_08775</name>
</gene>
<accession>A0A3G2RB58</accession>
<dbReference type="KEGG" id="bacg:D2962_08775"/>
<keyword evidence="3" id="KW-1185">Reference proteome</keyword>
<reference evidence="2 3" key="1">
    <citation type="submission" date="2018-10" db="EMBL/GenBank/DDBJ databases">
        <authorList>
            <person name="Zhang X."/>
        </authorList>
    </citation>
    <scope>NUCLEOTIDE SEQUENCE [LARGE SCALE GENOMIC DNA]</scope>
    <source>
        <strain evidence="2 3">SK-G1</strain>
    </source>
</reference>
<evidence type="ECO:0008006" key="4">
    <source>
        <dbReference type="Google" id="ProtNLM"/>
    </source>
</evidence>
<feature type="transmembrane region" description="Helical" evidence="1">
    <location>
        <begin position="136"/>
        <end position="156"/>
    </location>
</feature>
<keyword evidence="1" id="KW-0812">Transmembrane</keyword>
<protein>
    <recommendedName>
        <fullName evidence="4">Mg2+ and Co2+ transporter CorB</fullName>
    </recommendedName>
</protein>
<proteinExistence type="predicted"/>
<sequence>MRNNENNGSTKAKWVYWVFILAFGLSVFFSFISETVMDRVNIVVSIFLLLIIIAIGILFDIIGIAVTSASETPFHAMAADKVPGGREAVKLIRNADIVSNFCNDVVGDICGIVSGAAGAAIVIKAIILAKSINETILSILMAGIISTLTIGGKAIGKGIAIKNSKKVVHGVALFLNLLKKRLGIDFFSEWQW</sequence>
<dbReference type="Proteomes" id="UP000280960">
    <property type="component" value="Chromosome"/>
</dbReference>
<evidence type="ECO:0000313" key="3">
    <source>
        <dbReference type="Proteomes" id="UP000280960"/>
    </source>
</evidence>
<organism evidence="2 3">
    <name type="scientific">Biomaibacter acetigenes</name>
    <dbReference type="NCBI Taxonomy" id="2316383"/>
    <lineage>
        <taxon>Bacteria</taxon>
        <taxon>Bacillati</taxon>
        <taxon>Bacillota</taxon>
        <taxon>Clostridia</taxon>
        <taxon>Thermosediminibacterales</taxon>
        <taxon>Tepidanaerobacteraceae</taxon>
        <taxon>Biomaibacter</taxon>
    </lineage>
</organism>